<dbReference type="InterPro" id="IPR012657">
    <property type="entry name" value="23S_rRNA-intervening_sequence"/>
</dbReference>
<gene>
    <name evidence="1" type="ORF">COT89_00330</name>
</gene>
<organism evidence="1 2">
    <name type="scientific">Candidatus Colwellbacteria bacterium CG10_big_fil_rev_8_21_14_0_10_42_22</name>
    <dbReference type="NCBI Taxonomy" id="1974540"/>
    <lineage>
        <taxon>Bacteria</taxon>
        <taxon>Candidatus Colwelliibacteriota</taxon>
    </lineage>
</organism>
<dbReference type="Pfam" id="PF05635">
    <property type="entry name" value="23S_rRNA_IVP"/>
    <property type="match status" value="1"/>
</dbReference>
<protein>
    <recommendedName>
        <fullName evidence="3">Four helix bundle protein</fullName>
    </recommendedName>
</protein>
<dbReference type="NCBIfam" id="NF008911">
    <property type="entry name" value="PRK12275.1-2"/>
    <property type="match status" value="1"/>
</dbReference>
<dbReference type="InterPro" id="IPR036583">
    <property type="entry name" value="23S_rRNA_IVS_sf"/>
</dbReference>
<evidence type="ECO:0000313" key="2">
    <source>
        <dbReference type="Proteomes" id="UP000231466"/>
    </source>
</evidence>
<dbReference type="CDD" id="cd16377">
    <property type="entry name" value="23S_rRNA_IVP_like"/>
    <property type="match status" value="1"/>
</dbReference>
<name>A0A2H0VIT0_9BACT</name>
<dbReference type="AlphaFoldDB" id="A0A2H0VIT0"/>
<sequence>MNSYKELIVWQKAVELVELVYLLLQDFPKEEMYGLTSQIKRATVSIASNIAEGSNRGTRKDFRNFLFNAFGSGAELETQLLIAQKLNFVSPDSCKKTNELLEEIMKMLNKLISELAERT</sequence>
<accession>A0A2H0VIT0</accession>
<dbReference type="Gene3D" id="1.20.1440.60">
    <property type="entry name" value="23S rRNA-intervening sequence"/>
    <property type="match status" value="1"/>
</dbReference>
<reference evidence="2" key="1">
    <citation type="submission" date="2017-09" db="EMBL/GenBank/DDBJ databases">
        <title>Depth-based differentiation of microbial function through sediment-hosted aquifers and enrichment of novel symbionts in the deep terrestrial subsurface.</title>
        <authorList>
            <person name="Probst A.J."/>
            <person name="Ladd B."/>
            <person name="Jarett J.K."/>
            <person name="Geller-Mcgrath D.E."/>
            <person name="Sieber C.M.K."/>
            <person name="Emerson J.B."/>
            <person name="Anantharaman K."/>
            <person name="Thomas B.C."/>
            <person name="Malmstrom R."/>
            <person name="Stieglmeier M."/>
            <person name="Klingl A."/>
            <person name="Woyke T."/>
            <person name="Ryan C.M."/>
            <person name="Banfield J.F."/>
        </authorList>
    </citation>
    <scope>NUCLEOTIDE SEQUENCE [LARGE SCALE GENOMIC DNA]</scope>
</reference>
<comment type="caution">
    <text evidence="1">The sequence shown here is derived from an EMBL/GenBank/DDBJ whole genome shotgun (WGS) entry which is preliminary data.</text>
</comment>
<dbReference type="PANTHER" id="PTHR38471:SF2">
    <property type="entry name" value="FOUR HELIX BUNDLE PROTEIN"/>
    <property type="match status" value="1"/>
</dbReference>
<dbReference type="SUPFAM" id="SSF158446">
    <property type="entry name" value="IVS-encoded protein-like"/>
    <property type="match status" value="1"/>
</dbReference>
<evidence type="ECO:0000313" key="1">
    <source>
        <dbReference type="EMBL" id="PIR98259.1"/>
    </source>
</evidence>
<dbReference type="PANTHER" id="PTHR38471">
    <property type="entry name" value="FOUR HELIX BUNDLE PROTEIN"/>
    <property type="match status" value="1"/>
</dbReference>
<dbReference type="NCBIfam" id="TIGR02436">
    <property type="entry name" value="four helix bundle protein"/>
    <property type="match status" value="1"/>
</dbReference>
<dbReference type="EMBL" id="PFAH01000002">
    <property type="protein sequence ID" value="PIR98259.1"/>
    <property type="molecule type" value="Genomic_DNA"/>
</dbReference>
<dbReference type="Proteomes" id="UP000231466">
    <property type="component" value="Unassembled WGS sequence"/>
</dbReference>
<proteinExistence type="predicted"/>
<evidence type="ECO:0008006" key="3">
    <source>
        <dbReference type="Google" id="ProtNLM"/>
    </source>
</evidence>